<dbReference type="EMBL" id="VAUA01000005">
    <property type="protein sequence ID" value="TLP64327.1"/>
    <property type="molecule type" value="Genomic_DNA"/>
</dbReference>
<dbReference type="InterPro" id="IPR009506">
    <property type="entry name" value="YjiS-like"/>
</dbReference>
<dbReference type="RefSeq" id="WP_138163120.1">
    <property type="nucleotide sequence ID" value="NZ_VAUA01000005.1"/>
</dbReference>
<name>A0A5R8ZGR9_9RHOB</name>
<evidence type="ECO:0000256" key="1">
    <source>
        <dbReference type="SAM" id="Phobius"/>
    </source>
</evidence>
<keyword evidence="5" id="KW-1185">Reference proteome</keyword>
<accession>A0A6A4RE07</accession>
<gene>
    <name evidence="4" type="ORF">FEE96_11120</name>
    <name evidence="3" type="ORF">GP644_15230</name>
</gene>
<dbReference type="AlphaFoldDB" id="A0A5R8ZGR9"/>
<keyword evidence="1" id="KW-1133">Transmembrane helix</keyword>
<dbReference type="OrthoDB" id="8005167at2"/>
<dbReference type="EMBL" id="WSFO01000009">
    <property type="protein sequence ID" value="KAE9628531.1"/>
    <property type="molecule type" value="Genomic_DNA"/>
</dbReference>
<keyword evidence="1" id="KW-0472">Membrane</keyword>
<dbReference type="Proteomes" id="UP000305041">
    <property type="component" value="Unassembled WGS sequence"/>
</dbReference>
<reference evidence="3 6" key="2">
    <citation type="submission" date="2019-12" db="EMBL/GenBank/DDBJ databases">
        <authorList>
            <person name="Zhang Y.-J."/>
        </authorList>
    </citation>
    <scope>NUCLEOTIDE SEQUENCE [LARGE SCALE GENOMIC DNA]</scope>
    <source>
        <strain evidence="3 6">H18S-6</strain>
    </source>
</reference>
<organism evidence="3 6">
    <name type="scientific">Parasedimentitalea maritima</name>
    <dbReference type="NCBI Taxonomy" id="2578117"/>
    <lineage>
        <taxon>Bacteria</taxon>
        <taxon>Pseudomonadati</taxon>
        <taxon>Pseudomonadota</taxon>
        <taxon>Alphaproteobacteria</taxon>
        <taxon>Rhodobacterales</taxon>
        <taxon>Paracoccaceae</taxon>
        <taxon>Parasedimentitalea</taxon>
    </lineage>
</organism>
<evidence type="ECO:0000313" key="6">
    <source>
        <dbReference type="Proteomes" id="UP000441586"/>
    </source>
</evidence>
<dbReference type="Proteomes" id="UP000441586">
    <property type="component" value="Unassembled WGS sequence"/>
</dbReference>
<dbReference type="Pfam" id="PF06568">
    <property type="entry name" value="YjiS-like"/>
    <property type="match status" value="1"/>
</dbReference>
<reference evidence="4 5" key="1">
    <citation type="submission" date="2019-05" db="EMBL/GenBank/DDBJ databases">
        <title>Draft genome sequence of Pelagicola sp. DSW4-44.</title>
        <authorList>
            <person name="Oh J."/>
        </authorList>
    </citation>
    <scope>NUCLEOTIDE SEQUENCE [LARGE SCALE GENOMIC DNA]</scope>
    <source>
        <strain evidence="4 5">DSW4-44</strain>
    </source>
</reference>
<evidence type="ECO:0000313" key="3">
    <source>
        <dbReference type="EMBL" id="KAE9628531.1"/>
    </source>
</evidence>
<feature type="domain" description="YjiS-like" evidence="2">
    <location>
        <begin position="35"/>
        <end position="67"/>
    </location>
</feature>
<accession>A0A5R8ZGR9</accession>
<evidence type="ECO:0000313" key="5">
    <source>
        <dbReference type="Proteomes" id="UP000305041"/>
    </source>
</evidence>
<evidence type="ECO:0000259" key="2">
    <source>
        <dbReference type="Pfam" id="PF06568"/>
    </source>
</evidence>
<comment type="caution">
    <text evidence="3">The sequence shown here is derived from an EMBL/GenBank/DDBJ whole genome shotgun (WGS) entry which is preliminary data.</text>
</comment>
<proteinExistence type="predicted"/>
<sequence length="77" mass="8927">MVQHAHMTQSNMSFLVSRPALPVLAQLAVTFAVLITKWSLRKRTRKHLRHLTHTQLDDIGLSRAEAHYQATLPFWRP</sequence>
<protein>
    <submittedName>
        <fullName evidence="3">DUF1127 domain-containing protein</fullName>
    </submittedName>
</protein>
<evidence type="ECO:0000313" key="4">
    <source>
        <dbReference type="EMBL" id="TLP64327.1"/>
    </source>
</evidence>
<keyword evidence="1" id="KW-0812">Transmembrane</keyword>
<feature type="transmembrane region" description="Helical" evidence="1">
    <location>
        <begin position="20"/>
        <end position="40"/>
    </location>
</feature>